<dbReference type="Pfam" id="PF00172">
    <property type="entry name" value="Zn_clus"/>
    <property type="match status" value="1"/>
</dbReference>
<sequence>MSRRTHKKSRNGCLPCKRRHMRCDENHPICVNCEAAEIRCSFLGKDSPQVVAVYSQDHARAAASSPARTATLEPVETSRQTLATSQQEPFDKYSLNMTHLALFNNLSNIDFLSPKELMQSDVIPMGLYIKYALTTPYLMHQLLATSAFHLSIRAADSRMVYREYGTGLQTRALSLFNESNPILEVSSANCAQMFLFSALIGVHLLCDALHFYRDSLEAFIHRFAHCLSVHCGVLAITSQSIHLLQATEVGAHLTSPHVFQQPPPNSDPDLGALQDLLLTTDLSLASRDACQNAVLRLQQVFEAQRSAPETKLQMPLAFAWPALLSPEYIELLRQQRAEALIILAHYAMLLHRGRDLWLIGDGGRFLISSICGSLGSKWQKYLKVPIATLEEGP</sequence>
<evidence type="ECO:0000256" key="4">
    <source>
        <dbReference type="ARBA" id="ARBA00023242"/>
    </source>
</evidence>
<dbReference type="InterPro" id="IPR001138">
    <property type="entry name" value="Zn2Cys6_DnaBD"/>
</dbReference>
<name>A0A0D1Z133_9EURO</name>
<evidence type="ECO:0000256" key="2">
    <source>
        <dbReference type="ARBA" id="ARBA00023125"/>
    </source>
</evidence>
<keyword evidence="4" id="KW-0539">Nucleus</keyword>
<dbReference type="HOGENOM" id="CLU_024934_2_0_1"/>
<dbReference type="EMBL" id="KN846951">
    <property type="protein sequence ID" value="KIV87514.1"/>
    <property type="molecule type" value="Genomic_DNA"/>
</dbReference>
<dbReference type="PROSITE" id="PS00463">
    <property type="entry name" value="ZN2_CY6_FUNGAL_1"/>
    <property type="match status" value="1"/>
</dbReference>
<keyword evidence="1" id="KW-0805">Transcription regulation</keyword>
<dbReference type="GO" id="GO:0008270">
    <property type="term" value="F:zinc ion binding"/>
    <property type="evidence" value="ECO:0007669"/>
    <property type="project" value="InterPro"/>
</dbReference>
<proteinExistence type="predicted"/>
<dbReference type="PANTHER" id="PTHR47784">
    <property type="entry name" value="STEROL UPTAKE CONTROL PROTEIN 2"/>
    <property type="match status" value="1"/>
</dbReference>
<evidence type="ECO:0000256" key="3">
    <source>
        <dbReference type="ARBA" id="ARBA00023163"/>
    </source>
</evidence>
<evidence type="ECO:0000313" key="7">
    <source>
        <dbReference type="Proteomes" id="UP000053599"/>
    </source>
</evidence>
<organism evidence="6 7">
    <name type="scientific">Exophiala sideris</name>
    <dbReference type="NCBI Taxonomy" id="1016849"/>
    <lineage>
        <taxon>Eukaryota</taxon>
        <taxon>Fungi</taxon>
        <taxon>Dikarya</taxon>
        <taxon>Ascomycota</taxon>
        <taxon>Pezizomycotina</taxon>
        <taxon>Eurotiomycetes</taxon>
        <taxon>Chaetothyriomycetidae</taxon>
        <taxon>Chaetothyriales</taxon>
        <taxon>Herpotrichiellaceae</taxon>
        <taxon>Exophiala</taxon>
    </lineage>
</organism>
<gene>
    <name evidence="6" type="ORF">PV11_03053</name>
</gene>
<dbReference type="OrthoDB" id="4937900at2759"/>
<dbReference type="SUPFAM" id="SSF57701">
    <property type="entry name" value="Zn2/Cys6 DNA-binding domain"/>
    <property type="match status" value="1"/>
</dbReference>
<dbReference type="InterPro" id="IPR053157">
    <property type="entry name" value="Sterol_Uptake_Regulator"/>
</dbReference>
<keyword evidence="3" id="KW-0804">Transcription</keyword>
<dbReference type="InterPro" id="IPR036864">
    <property type="entry name" value="Zn2-C6_fun-type_DNA-bd_sf"/>
</dbReference>
<evidence type="ECO:0000313" key="6">
    <source>
        <dbReference type="EMBL" id="KIV87514.1"/>
    </source>
</evidence>
<dbReference type="PROSITE" id="PS50048">
    <property type="entry name" value="ZN2_CY6_FUNGAL_2"/>
    <property type="match status" value="1"/>
</dbReference>
<dbReference type="STRING" id="1016849.A0A0D1Z133"/>
<dbReference type="GO" id="GO:0001228">
    <property type="term" value="F:DNA-binding transcription activator activity, RNA polymerase II-specific"/>
    <property type="evidence" value="ECO:0007669"/>
    <property type="project" value="TreeGrafter"/>
</dbReference>
<dbReference type="Proteomes" id="UP000053599">
    <property type="component" value="Unassembled WGS sequence"/>
</dbReference>
<evidence type="ECO:0000259" key="5">
    <source>
        <dbReference type="PROSITE" id="PS50048"/>
    </source>
</evidence>
<protein>
    <recommendedName>
        <fullName evidence="5">Zn(2)-C6 fungal-type domain-containing protein</fullName>
    </recommendedName>
</protein>
<feature type="domain" description="Zn(2)-C6 fungal-type" evidence="5">
    <location>
        <begin position="12"/>
        <end position="42"/>
    </location>
</feature>
<dbReference type="GO" id="GO:0003677">
    <property type="term" value="F:DNA binding"/>
    <property type="evidence" value="ECO:0007669"/>
    <property type="project" value="UniProtKB-KW"/>
</dbReference>
<dbReference type="PANTHER" id="PTHR47784:SF4">
    <property type="entry name" value="ZN(II)2CYS6 TRANSCRIPTION FACTOR (EUROFUNG)"/>
    <property type="match status" value="1"/>
</dbReference>
<keyword evidence="2" id="KW-0238">DNA-binding</keyword>
<dbReference type="SMART" id="SM00066">
    <property type="entry name" value="GAL4"/>
    <property type="match status" value="1"/>
</dbReference>
<dbReference type="Gene3D" id="4.10.240.10">
    <property type="entry name" value="Zn(2)-C6 fungal-type DNA-binding domain"/>
    <property type="match status" value="1"/>
</dbReference>
<dbReference type="CDD" id="cd00067">
    <property type="entry name" value="GAL4"/>
    <property type="match status" value="1"/>
</dbReference>
<dbReference type="AlphaFoldDB" id="A0A0D1Z133"/>
<reference evidence="6 7" key="1">
    <citation type="submission" date="2015-01" db="EMBL/GenBank/DDBJ databases">
        <title>The Genome Sequence of Exophiala sideris CBS121828.</title>
        <authorList>
            <consortium name="The Broad Institute Genomics Platform"/>
            <person name="Cuomo C."/>
            <person name="de Hoog S."/>
            <person name="Gorbushina A."/>
            <person name="Stielow B."/>
            <person name="Teixiera M."/>
            <person name="Abouelleil A."/>
            <person name="Chapman S.B."/>
            <person name="Priest M."/>
            <person name="Young S.K."/>
            <person name="Wortman J."/>
            <person name="Nusbaum C."/>
            <person name="Birren B."/>
        </authorList>
    </citation>
    <scope>NUCLEOTIDE SEQUENCE [LARGE SCALE GENOMIC DNA]</scope>
    <source>
        <strain evidence="6 7">CBS 121828</strain>
    </source>
</reference>
<accession>A0A0D1Z133</accession>
<evidence type="ECO:0000256" key="1">
    <source>
        <dbReference type="ARBA" id="ARBA00023015"/>
    </source>
</evidence>